<sequence>MEIALTCFFCGRVPPTLKLGPAATATPTLTHHFPCNNASTHLLSSFPPSLRLYRLIPNATNSTQPKVSTNSKTRRRRRRSSETQLVVEDAAAVHHNGDPIGKKDLGKSVMRWIRDSMRAMSSDLAAAEMLGEMELWERMGPGLPFIMQAQPYLNAVPMPIGLEGVCLKACTHYPTLFDHFQRELRAVLQDLQNDNSIQDWRDTKSWKLLKELANSAQHRAVVRKIAQPKSVQGVLGMDLGKVKAIQHRIDEFTNRMSELLSVERDAELEFTQEELDAVPKPDDVSDSSKPLDFLVSHSQPQQEHCDTICNLNAISTSTGLGGMHLVLFKVEGNHRLPPTALSPGDMVCVRTYDSRGAITTSCIQGFVNSFGDDGYSITVALESRHGDPTFSKLFGKNVRIDRIQGLADTLTYERNCEALMLLQKNGLRKKNPSISVVATLFGDGEDVAWLEKNDFADWAEEKSDRILGSDSFDDSQRRAIALGLNKKRPVLVIQGPPGTGKTGLLKHLIVCAVQQGERVLVTAPTNAAVDNMVEKLSNVRLNVVRVGNPARISKTVASKSLEEIVNAKLASFREEYERKKSDLRKDLRHCLRDDSLAAGIRQLLKQLGRSLKKKEKQIVNEVLSSAQVVLATNTGAADPLIRRLDTFDLVVIDEAGQAIEPSCWIPILQGKRCVLAGDQCQLAPVILSRKALEGGLRISLLERAATLHEGILTTRLTTQYRMNDAISSWASKEMYGGLLKSSETVSSHLLVDSPFVKPTWITQCPLLLLDTRMPYGSLSVGCEEHLDPAGTGSLYNEGEAEIVLQHVFSLIYSGVSPAAIAVQSPYVAQVQLLRDRLDEFPEAAGTEVATIDSFQGREADAVILSMVRSNTLGAVGFLGDSRRINVAITRARKHVALVCDSSTICHNTFLARLLRHIRHFGRVKHAEPGSFGGYGLGMNPILPSIN</sequence>
<evidence type="ECO:0000256" key="3">
    <source>
        <dbReference type="ARBA" id="ARBA00022801"/>
    </source>
</evidence>
<evidence type="ECO:0000313" key="9">
    <source>
        <dbReference type="Proteomes" id="UP000087766"/>
    </source>
</evidence>
<dbReference type="InterPro" id="IPR041677">
    <property type="entry name" value="DNA2/NAM7_AAA_11"/>
</dbReference>
<dbReference type="Gramene" id="Vradi08g00040.1">
    <property type="protein sequence ID" value="Vradi08g00040.1"/>
    <property type="gene ID" value="Vradi08g00040"/>
</dbReference>
<dbReference type="GeneID" id="106771994"/>
<evidence type="ECO:0000313" key="10">
    <source>
        <dbReference type="RefSeq" id="XP_014513576.1"/>
    </source>
</evidence>
<evidence type="ECO:0000256" key="4">
    <source>
        <dbReference type="ARBA" id="ARBA00022806"/>
    </source>
</evidence>
<dbReference type="STRING" id="3916.A0A1S3V5F0"/>
<comment type="similarity">
    <text evidence="1">Belongs to the DNA2/NAM7 helicase family.</text>
</comment>
<reference evidence="9" key="1">
    <citation type="journal article" date="2014" name="Nat. Commun.">
        <title>Genome sequence of mungbean and insights into evolution within Vigna species.</title>
        <authorList>
            <person name="Kang Y.J."/>
            <person name="Kim S.K."/>
            <person name="Kim M.Y."/>
            <person name="Lestari P."/>
            <person name="Kim K.H."/>
            <person name="Ha B.K."/>
            <person name="Jun T.H."/>
            <person name="Hwang W.J."/>
            <person name="Lee T."/>
            <person name="Lee J."/>
            <person name="Shim S."/>
            <person name="Yoon M.Y."/>
            <person name="Jang Y.E."/>
            <person name="Han K.S."/>
            <person name="Taeprayoon P."/>
            <person name="Yoon N."/>
            <person name="Somta P."/>
            <person name="Tanya P."/>
            <person name="Kim K.S."/>
            <person name="Gwag J.G."/>
            <person name="Moon J.K."/>
            <person name="Lee Y.H."/>
            <person name="Park B.S."/>
            <person name="Bombarely A."/>
            <person name="Doyle J.J."/>
            <person name="Jackson S.A."/>
            <person name="Schafleitner R."/>
            <person name="Srinives P."/>
            <person name="Varshney R.K."/>
            <person name="Lee S.H."/>
        </authorList>
    </citation>
    <scope>NUCLEOTIDE SEQUENCE [LARGE SCALE GENOMIC DNA]</scope>
    <source>
        <strain evidence="9">cv. VC1973A</strain>
    </source>
</reference>
<dbReference type="GO" id="GO:0043139">
    <property type="term" value="F:5'-3' DNA helicase activity"/>
    <property type="evidence" value="ECO:0007669"/>
    <property type="project" value="TreeGrafter"/>
</dbReference>
<dbReference type="GO" id="GO:0016787">
    <property type="term" value="F:hydrolase activity"/>
    <property type="evidence" value="ECO:0007669"/>
    <property type="project" value="UniProtKB-KW"/>
</dbReference>
<keyword evidence="2" id="KW-0547">Nucleotide-binding</keyword>
<dbReference type="CDD" id="cd18044">
    <property type="entry name" value="DEXXQc_SMUBP2"/>
    <property type="match status" value="1"/>
</dbReference>
<dbReference type="KEGG" id="vra:106771994"/>
<dbReference type="InterPro" id="IPR041679">
    <property type="entry name" value="DNA2/NAM7-like_C"/>
</dbReference>
<dbReference type="SUPFAM" id="SSF52540">
    <property type="entry name" value="P-loop containing nucleoside triphosphate hydrolases"/>
    <property type="match status" value="1"/>
</dbReference>
<dbReference type="CDD" id="cd18808">
    <property type="entry name" value="SF1_C_Upf1"/>
    <property type="match status" value="1"/>
</dbReference>
<comment type="catalytic activity">
    <reaction evidence="6">
        <text>ATP + H2O = ADP + phosphate + H(+)</text>
        <dbReference type="Rhea" id="RHEA:13065"/>
        <dbReference type="ChEBI" id="CHEBI:15377"/>
        <dbReference type="ChEBI" id="CHEBI:15378"/>
        <dbReference type="ChEBI" id="CHEBI:30616"/>
        <dbReference type="ChEBI" id="CHEBI:43474"/>
        <dbReference type="ChEBI" id="CHEBI:456216"/>
        <dbReference type="EC" id="3.6.4.12"/>
    </reaction>
    <physiologicalReaction direction="left-to-right" evidence="6">
        <dbReference type="Rhea" id="RHEA:13066"/>
    </physiologicalReaction>
</comment>
<dbReference type="SMART" id="SM00487">
    <property type="entry name" value="DEXDc"/>
    <property type="match status" value="1"/>
</dbReference>
<dbReference type="InterPro" id="IPR014001">
    <property type="entry name" value="Helicase_ATP-bd"/>
</dbReference>
<evidence type="ECO:0000259" key="8">
    <source>
        <dbReference type="SMART" id="SM00487"/>
    </source>
</evidence>
<dbReference type="AlphaFoldDB" id="A0A1S3V5F0"/>
<dbReference type="GO" id="GO:0005524">
    <property type="term" value="F:ATP binding"/>
    <property type="evidence" value="ECO:0007669"/>
    <property type="project" value="UniProtKB-KW"/>
</dbReference>
<dbReference type="PANTHER" id="PTHR43788:SF3">
    <property type="entry name" value="P-LOOP CONTAINING NUCLEOSIDE TRIPHOSPHATE HYDROLASES SUPERFAMILY PROTEIN"/>
    <property type="match status" value="1"/>
</dbReference>
<accession>A0A1S3V5F0</accession>
<dbReference type="FunFam" id="2.40.30.270:FF:000003">
    <property type="entry name" value="DNA-binding protein SMUBP-2 isoform X2"/>
    <property type="match status" value="1"/>
</dbReference>
<feature type="compositionally biased region" description="Polar residues" evidence="7">
    <location>
        <begin position="61"/>
        <end position="71"/>
    </location>
</feature>
<dbReference type="FunFam" id="3.40.50.300:FF:001868">
    <property type="entry name" value="DNA helicase A"/>
    <property type="match status" value="1"/>
</dbReference>
<dbReference type="OrthoDB" id="6513042at2759"/>
<keyword evidence="5" id="KW-0067">ATP-binding</keyword>
<dbReference type="PANTHER" id="PTHR43788">
    <property type="entry name" value="DNA2/NAM7 HELICASE FAMILY MEMBER"/>
    <property type="match status" value="1"/>
</dbReference>
<dbReference type="Pfam" id="PF13087">
    <property type="entry name" value="AAA_12"/>
    <property type="match status" value="1"/>
</dbReference>
<dbReference type="GO" id="GO:0003723">
    <property type="term" value="F:RNA binding"/>
    <property type="evidence" value="ECO:0007669"/>
    <property type="project" value="InterPro"/>
</dbReference>
<keyword evidence="3" id="KW-0378">Hydrolase</keyword>
<dbReference type="Proteomes" id="UP000087766">
    <property type="component" value="Chromosome 8"/>
</dbReference>
<evidence type="ECO:0000256" key="6">
    <source>
        <dbReference type="ARBA" id="ARBA00048432"/>
    </source>
</evidence>
<dbReference type="RefSeq" id="XP_014513576.1">
    <property type="nucleotide sequence ID" value="XM_014658090.2"/>
</dbReference>
<name>A0A1S3V5F0_VIGRR</name>
<dbReference type="InterPro" id="IPR027417">
    <property type="entry name" value="P-loop_NTPase"/>
</dbReference>
<evidence type="ECO:0000256" key="7">
    <source>
        <dbReference type="SAM" id="MobiDB-lite"/>
    </source>
</evidence>
<feature type="domain" description="Helicase ATP-binding" evidence="8">
    <location>
        <begin position="468"/>
        <end position="720"/>
    </location>
</feature>
<dbReference type="Gene3D" id="3.40.50.300">
    <property type="entry name" value="P-loop containing nucleotide triphosphate hydrolases"/>
    <property type="match status" value="2"/>
</dbReference>
<dbReference type="Gene3D" id="2.40.30.270">
    <property type="match status" value="1"/>
</dbReference>
<keyword evidence="9" id="KW-1185">Reference proteome</keyword>
<dbReference type="SMR" id="A0A1S3V5F0"/>
<dbReference type="Pfam" id="PF13086">
    <property type="entry name" value="AAA_11"/>
    <property type="match status" value="1"/>
</dbReference>
<evidence type="ECO:0000256" key="5">
    <source>
        <dbReference type="ARBA" id="ARBA00022840"/>
    </source>
</evidence>
<keyword evidence="4" id="KW-0347">Helicase</keyword>
<dbReference type="InterPro" id="IPR050534">
    <property type="entry name" value="Coronavir_polyprotein_1ab"/>
</dbReference>
<organism evidence="9 10">
    <name type="scientific">Vigna radiata var. radiata</name>
    <name type="common">Mung bean</name>
    <name type="synonym">Phaseolus aureus</name>
    <dbReference type="NCBI Taxonomy" id="3916"/>
    <lineage>
        <taxon>Eukaryota</taxon>
        <taxon>Viridiplantae</taxon>
        <taxon>Streptophyta</taxon>
        <taxon>Embryophyta</taxon>
        <taxon>Tracheophyta</taxon>
        <taxon>Spermatophyta</taxon>
        <taxon>Magnoliopsida</taxon>
        <taxon>eudicotyledons</taxon>
        <taxon>Gunneridae</taxon>
        <taxon>Pentapetalae</taxon>
        <taxon>rosids</taxon>
        <taxon>fabids</taxon>
        <taxon>Fabales</taxon>
        <taxon>Fabaceae</taxon>
        <taxon>Papilionoideae</taxon>
        <taxon>50 kb inversion clade</taxon>
        <taxon>NPAAA clade</taxon>
        <taxon>indigoferoid/millettioid clade</taxon>
        <taxon>Phaseoleae</taxon>
        <taxon>Vigna</taxon>
    </lineage>
</organism>
<protein>
    <submittedName>
        <fullName evidence="10">DNA-binding protein SMUBP-2</fullName>
    </submittedName>
</protein>
<gene>
    <name evidence="10" type="primary">LOC106771994</name>
</gene>
<evidence type="ECO:0000256" key="2">
    <source>
        <dbReference type="ARBA" id="ARBA00022741"/>
    </source>
</evidence>
<keyword evidence="10" id="KW-0238">DNA-binding</keyword>
<feature type="region of interest" description="Disordered" evidence="7">
    <location>
        <begin position="61"/>
        <end position="84"/>
    </location>
</feature>
<evidence type="ECO:0000256" key="1">
    <source>
        <dbReference type="ARBA" id="ARBA00007913"/>
    </source>
</evidence>
<dbReference type="InterPro" id="IPR047187">
    <property type="entry name" value="SF1_C_Upf1"/>
</dbReference>
<dbReference type="GO" id="GO:0003677">
    <property type="term" value="F:DNA binding"/>
    <property type="evidence" value="ECO:0007669"/>
    <property type="project" value="UniProtKB-KW"/>
</dbReference>
<proteinExistence type="inferred from homology"/>
<reference evidence="10" key="2">
    <citation type="submission" date="2025-08" db="UniProtKB">
        <authorList>
            <consortium name="RefSeq"/>
        </authorList>
    </citation>
    <scope>IDENTIFICATION</scope>
    <source>
        <tissue evidence="10">Leaf</tissue>
    </source>
</reference>